<accession>A0A6J4N8Q0</accession>
<evidence type="ECO:0000313" key="2">
    <source>
        <dbReference type="EMBL" id="CAA9377089.1"/>
    </source>
</evidence>
<sequence>DRRAGTAPQPPARRDAGADAERPGGPLRLGGDGAAHRHPLLHRRPQHRLQPQVPAQDALGPRKGGGNVPVHAPRTRQAGAAGRGIRTRM</sequence>
<organism evidence="2">
    <name type="scientific">uncultured Gemmatimonadota bacterium</name>
    <dbReference type="NCBI Taxonomy" id="203437"/>
    <lineage>
        <taxon>Bacteria</taxon>
        <taxon>Pseudomonadati</taxon>
        <taxon>Gemmatimonadota</taxon>
        <taxon>environmental samples</taxon>
    </lineage>
</organism>
<feature type="compositionally biased region" description="Basic residues" evidence="1">
    <location>
        <begin position="36"/>
        <end position="47"/>
    </location>
</feature>
<feature type="non-terminal residue" evidence="2">
    <location>
        <position position="89"/>
    </location>
</feature>
<gene>
    <name evidence="2" type="ORF">AVDCRST_MAG89-5088</name>
</gene>
<feature type="compositionally biased region" description="Basic and acidic residues" evidence="1">
    <location>
        <begin position="12"/>
        <end position="22"/>
    </location>
</feature>
<protein>
    <submittedName>
        <fullName evidence="2">Uncharacterized protein</fullName>
    </submittedName>
</protein>
<reference evidence="2" key="1">
    <citation type="submission" date="2020-02" db="EMBL/GenBank/DDBJ databases">
        <authorList>
            <person name="Meier V. D."/>
        </authorList>
    </citation>
    <scope>NUCLEOTIDE SEQUENCE</scope>
    <source>
        <strain evidence="2">AVDCRST_MAG89</strain>
    </source>
</reference>
<feature type="region of interest" description="Disordered" evidence="1">
    <location>
        <begin position="1"/>
        <end position="89"/>
    </location>
</feature>
<dbReference type="AlphaFoldDB" id="A0A6J4N8Q0"/>
<evidence type="ECO:0000256" key="1">
    <source>
        <dbReference type="SAM" id="MobiDB-lite"/>
    </source>
</evidence>
<dbReference type="EMBL" id="CADCTV010001071">
    <property type="protein sequence ID" value="CAA9377089.1"/>
    <property type="molecule type" value="Genomic_DNA"/>
</dbReference>
<feature type="non-terminal residue" evidence="2">
    <location>
        <position position="1"/>
    </location>
</feature>
<proteinExistence type="predicted"/>
<name>A0A6J4N8Q0_9BACT</name>